<accession>A0ABD1BNC8</accession>
<dbReference type="CDD" id="cd05398">
    <property type="entry name" value="NT_ClassII-CCAase"/>
    <property type="match status" value="1"/>
</dbReference>
<evidence type="ECO:0000256" key="3">
    <source>
        <dbReference type="ARBA" id="ARBA00022741"/>
    </source>
</evidence>
<dbReference type="Pfam" id="PF12627">
    <property type="entry name" value="PolyA_pol_RNAbd"/>
    <property type="match status" value="1"/>
</dbReference>
<dbReference type="InterPro" id="IPR043519">
    <property type="entry name" value="NT_sf"/>
</dbReference>
<organism evidence="7 8">
    <name type="scientific">Cardamine amara subsp. amara</name>
    <dbReference type="NCBI Taxonomy" id="228776"/>
    <lineage>
        <taxon>Eukaryota</taxon>
        <taxon>Viridiplantae</taxon>
        <taxon>Streptophyta</taxon>
        <taxon>Embryophyta</taxon>
        <taxon>Tracheophyta</taxon>
        <taxon>Spermatophyta</taxon>
        <taxon>Magnoliopsida</taxon>
        <taxon>eudicotyledons</taxon>
        <taxon>Gunneridae</taxon>
        <taxon>Pentapetalae</taxon>
        <taxon>rosids</taxon>
        <taxon>malvids</taxon>
        <taxon>Brassicales</taxon>
        <taxon>Brassicaceae</taxon>
        <taxon>Cardamineae</taxon>
        <taxon>Cardamine</taxon>
    </lineage>
</organism>
<dbReference type="GO" id="GO:0000166">
    <property type="term" value="F:nucleotide binding"/>
    <property type="evidence" value="ECO:0007669"/>
    <property type="project" value="UniProtKB-KW"/>
</dbReference>
<dbReference type="Gene3D" id="1.10.3090.10">
    <property type="entry name" value="cca-adding enzyme, domain 2"/>
    <property type="match status" value="1"/>
</dbReference>
<evidence type="ECO:0000256" key="2">
    <source>
        <dbReference type="ARBA" id="ARBA00022679"/>
    </source>
</evidence>
<dbReference type="AlphaFoldDB" id="A0ABD1BNC8"/>
<evidence type="ECO:0008006" key="9">
    <source>
        <dbReference type="Google" id="ProtNLM"/>
    </source>
</evidence>
<dbReference type="GO" id="GO:0003723">
    <property type="term" value="F:RNA binding"/>
    <property type="evidence" value="ECO:0007669"/>
    <property type="project" value="UniProtKB-KW"/>
</dbReference>
<dbReference type="GO" id="GO:0016740">
    <property type="term" value="F:transferase activity"/>
    <property type="evidence" value="ECO:0007669"/>
    <property type="project" value="UniProtKB-KW"/>
</dbReference>
<dbReference type="InterPro" id="IPR032828">
    <property type="entry name" value="PolyA_RNA-bd"/>
</dbReference>
<dbReference type="PANTHER" id="PTHR43051">
    <property type="entry name" value="POLYNUCLEOTIDE ADENYLYLTRANSFERASE FAMILY PROTEIN"/>
    <property type="match status" value="1"/>
</dbReference>
<reference evidence="7 8" key="1">
    <citation type="submission" date="2024-04" db="EMBL/GenBank/DDBJ databases">
        <title>Genome assembly C_amara_ONT_v2.</title>
        <authorList>
            <person name="Yant L."/>
            <person name="Moore C."/>
            <person name="Slenker M."/>
        </authorList>
    </citation>
    <scope>NUCLEOTIDE SEQUENCE [LARGE SCALE GENOMIC DNA]</scope>
    <source>
        <tissue evidence="7">Leaf</tissue>
    </source>
</reference>
<dbReference type="GO" id="GO:0001680">
    <property type="term" value="P:tRNA 3'-terminal CCA addition"/>
    <property type="evidence" value="ECO:0007669"/>
    <property type="project" value="UniProtKB-ARBA"/>
</dbReference>
<proteinExistence type="inferred from homology"/>
<keyword evidence="8" id="KW-1185">Reference proteome</keyword>
<dbReference type="SUPFAM" id="SSF81891">
    <property type="entry name" value="Poly A polymerase C-terminal region-like"/>
    <property type="match status" value="1"/>
</dbReference>
<dbReference type="InterPro" id="IPR052191">
    <property type="entry name" value="tRNA_ntf/polyA_polymerase_I"/>
</dbReference>
<dbReference type="Proteomes" id="UP001558713">
    <property type="component" value="Unassembled WGS sequence"/>
</dbReference>
<gene>
    <name evidence="7" type="ORF">V5N11_028857</name>
</gene>
<feature type="domain" description="tRNA nucleotidyltransferase/poly(A) polymerase RNA and SrmB- binding" evidence="6">
    <location>
        <begin position="270"/>
        <end position="331"/>
    </location>
</feature>
<comment type="similarity">
    <text evidence="1 4">Belongs to the tRNA nucleotidyltransferase/poly(A) polymerase family.</text>
</comment>
<dbReference type="SUPFAM" id="SSF81301">
    <property type="entry name" value="Nucleotidyltransferase"/>
    <property type="match status" value="1"/>
</dbReference>
<dbReference type="PANTHER" id="PTHR43051:SF3">
    <property type="entry name" value="POLYNUCLEOTIDE ADENYLYLTRANSFERASE FAMILY PROTEIN"/>
    <property type="match status" value="1"/>
</dbReference>
<dbReference type="EMBL" id="JBANAX010000201">
    <property type="protein sequence ID" value="KAL1218717.1"/>
    <property type="molecule type" value="Genomic_DNA"/>
</dbReference>
<evidence type="ECO:0000259" key="5">
    <source>
        <dbReference type="Pfam" id="PF01743"/>
    </source>
</evidence>
<dbReference type="InterPro" id="IPR002646">
    <property type="entry name" value="PolA_pol_head_dom"/>
</dbReference>
<keyword evidence="4" id="KW-0694">RNA-binding</keyword>
<evidence type="ECO:0000313" key="8">
    <source>
        <dbReference type="Proteomes" id="UP001558713"/>
    </source>
</evidence>
<keyword evidence="3" id="KW-0547">Nucleotide-binding</keyword>
<dbReference type="Pfam" id="PF01743">
    <property type="entry name" value="PolyA_pol"/>
    <property type="match status" value="1"/>
</dbReference>
<dbReference type="Gene3D" id="3.30.460.10">
    <property type="entry name" value="Beta Polymerase, domain 2"/>
    <property type="match status" value="1"/>
</dbReference>
<comment type="caution">
    <text evidence="7">The sequence shown here is derived from an EMBL/GenBank/DDBJ whole genome shotgun (WGS) entry which is preliminary data.</text>
</comment>
<name>A0ABD1BNC8_CARAN</name>
<evidence type="ECO:0000259" key="6">
    <source>
        <dbReference type="Pfam" id="PF12627"/>
    </source>
</evidence>
<feature type="domain" description="Poly A polymerase head" evidence="5">
    <location>
        <begin position="115"/>
        <end position="243"/>
    </location>
</feature>
<evidence type="ECO:0000256" key="4">
    <source>
        <dbReference type="RuleBase" id="RU003953"/>
    </source>
</evidence>
<evidence type="ECO:0000313" key="7">
    <source>
        <dbReference type="EMBL" id="KAL1218717.1"/>
    </source>
</evidence>
<protein>
    <recommendedName>
        <fullName evidence="9">Polynucleotide adenylyltransferase</fullName>
    </recommendedName>
</protein>
<sequence>MLNKLSTMAYASFGVSSKALVFCRPCYGSVRDLPFSIRTPTIGHCGCVGAIAAPRNLVKPRKEESRDFSGARRSDKDKSIPWKKLDASEFGIQRSMIPDSTRMVLNKLRKKGFQVYLVGGCVRDLILDRIPKDFDVITSAELKEVRNVFPRCQIVGRRFPICHVYVDDIIIEVSSFSTSARTGKAPPKKNLRKPAGCNERDYIRWKNCLQRDFTVNGLMFDPSENVVYDYIGGVEDIRNSKVRTVSAAKLSFVEDNARILRAIRIAARLGFSLTKDVAISVKELSSSLLRLDPSRVRMEINYMLAYGSAEASLRLLWRFGLMELLLPIQASYFVSQGFRRRDERSNMLLSLFRNLDRLVAPDRPCHEFLWIGILAFHKALIDQPRDPIVVASFCLAIYSEISLSEAIVIARSNSKQHNSNFQELSSHEKDIVDSDSKLSQQVIHLAESIRSAARKMNDRDYLANAMSKYPQAPGSDMVFMSRPLVERVEKMFGSVRRKGYKERDEVTSLERRINYKSLALGDFHETRRVFARIVFDTIYPPT</sequence>
<evidence type="ECO:0000256" key="1">
    <source>
        <dbReference type="ARBA" id="ARBA00007265"/>
    </source>
</evidence>
<keyword evidence="2 4" id="KW-0808">Transferase</keyword>